<comment type="caution">
    <text evidence="2">The sequence shown here is derived from an EMBL/GenBank/DDBJ whole genome shotgun (WGS) entry which is preliminary data.</text>
</comment>
<feature type="domain" description="Restriction endonuclease type IV Mrr" evidence="1">
    <location>
        <begin position="13"/>
        <end position="142"/>
    </location>
</feature>
<protein>
    <recommendedName>
        <fullName evidence="1">Restriction endonuclease type IV Mrr domain-containing protein</fullName>
    </recommendedName>
</protein>
<dbReference type="GO" id="GO:0009307">
    <property type="term" value="P:DNA restriction-modification system"/>
    <property type="evidence" value="ECO:0007669"/>
    <property type="project" value="InterPro"/>
</dbReference>
<dbReference type="InterPro" id="IPR011335">
    <property type="entry name" value="Restrct_endonuc-II-like"/>
</dbReference>
<organism evidence="2 3">
    <name type="scientific">Streptomyces microflavus</name>
    <name type="common">Streptomyces lipmanii</name>
    <dbReference type="NCBI Taxonomy" id="1919"/>
    <lineage>
        <taxon>Bacteria</taxon>
        <taxon>Bacillati</taxon>
        <taxon>Actinomycetota</taxon>
        <taxon>Actinomycetes</taxon>
        <taxon>Kitasatosporales</taxon>
        <taxon>Streptomycetaceae</taxon>
        <taxon>Streptomyces</taxon>
    </lineage>
</organism>
<gene>
    <name evidence="2" type="ORF">Smic_40440</name>
</gene>
<sequence>MDEPRITEIPWETIKGEQLESLVNELIEAMGGMDLAWRKGGVGDGAPDGGRDLEATFMHATPEGDVAQERWWIEVKGRNKSVESNAVKSAVINAAAHQEVDVLVIATNSVFTNPTRDWLREWSRTNKNPKVRLWDRATLDRLVRKHPVPSARVIPEIIQGKDRLDLLVAQFEEVGRTPLEADLSYFWEHQEWVKNSADISCLAYAEVVLGDLTHRPWGTLLSESYPLELVVEALVGLPMANMRTRVLSDDKISETAAHLIQCALPYAPSDDLASIINNPFEFLEGDEWKGLARKIDPYVEHVIKPLWNAARGQLLDACSEDCARISVSPATTLGIDPRGAHFWRRLNPSLPMPDSRSLIIEYRKKGCAVGLNLGEHPCPLLESDEDDGKVVTGVRVEDVRRVIEFRKRNPTDQYFKFSGD</sequence>
<evidence type="ECO:0000313" key="3">
    <source>
        <dbReference type="Proteomes" id="UP000498740"/>
    </source>
</evidence>
<dbReference type="GO" id="GO:0003677">
    <property type="term" value="F:DNA binding"/>
    <property type="evidence" value="ECO:0007669"/>
    <property type="project" value="InterPro"/>
</dbReference>
<dbReference type="EMBL" id="BLWD01000001">
    <property type="protein sequence ID" value="GFN05488.1"/>
    <property type="molecule type" value="Genomic_DNA"/>
</dbReference>
<name>A0A7J0CSW7_STRMI</name>
<dbReference type="AlphaFoldDB" id="A0A7J0CSW7"/>
<dbReference type="Pfam" id="PF04471">
    <property type="entry name" value="Mrr_cat"/>
    <property type="match status" value="1"/>
</dbReference>
<dbReference type="Proteomes" id="UP000498740">
    <property type="component" value="Unassembled WGS sequence"/>
</dbReference>
<evidence type="ECO:0000259" key="1">
    <source>
        <dbReference type="Pfam" id="PF04471"/>
    </source>
</evidence>
<dbReference type="SUPFAM" id="SSF52980">
    <property type="entry name" value="Restriction endonuclease-like"/>
    <property type="match status" value="1"/>
</dbReference>
<evidence type="ECO:0000313" key="2">
    <source>
        <dbReference type="EMBL" id="GFN05488.1"/>
    </source>
</evidence>
<dbReference type="InterPro" id="IPR007560">
    <property type="entry name" value="Restrct_endonuc_IV_Mrr"/>
</dbReference>
<proteinExistence type="predicted"/>
<reference evidence="2 3" key="1">
    <citation type="submission" date="2020-05" db="EMBL/GenBank/DDBJ databases">
        <title>Whole genome shotgun sequence of Streptomyces microflavus NBRC 13062.</title>
        <authorList>
            <person name="Komaki H."/>
            <person name="Tamura T."/>
        </authorList>
    </citation>
    <scope>NUCLEOTIDE SEQUENCE [LARGE SCALE GENOMIC DNA]</scope>
    <source>
        <strain evidence="2 3">NBRC 13062</strain>
    </source>
</reference>
<dbReference type="RefSeq" id="WP_078657409.1">
    <property type="nucleotide sequence ID" value="NZ_BMUG01000002.1"/>
</dbReference>
<accession>A0A7J0CSW7</accession>
<dbReference type="GO" id="GO:0004519">
    <property type="term" value="F:endonuclease activity"/>
    <property type="evidence" value="ECO:0007669"/>
    <property type="project" value="InterPro"/>
</dbReference>